<proteinExistence type="predicted"/>
<feature type="region of interest" description="Disordered" evidence="1">
    <location>
        <begin position="150"/>
        <end position="188"/>
    </location>
</feature>
<dbReference type="Proteomes" id="UP000315783">
    <property type="component" value="Unassembled WGS sequence"/>
</dbReference>
<dbReference type="EMBL" id="SPUK01000002">
    <property type="protein sequence ID" value="TQV99708.1"/>
    <property type="molecule type" value="Genomic_DNA"/>
</dbReference>
<comment type="caution">
    <text evidence="2">The sequence shown here is derived from an EMBL/GenBank/DDBJ whole genome shotgun (WGS) entry which is preliminary data.</text>
</comment>
<sequence length="188" mass="21775">MPSKASKHTLVDASVEKRGARREMLQRILVEFQALVLVVWFRLQREQVMSTRRHKKRVVCTSRMRPPGVEGGTHTRLAPPWMLDRSRGSESCTPVTTRSGNPLSLRGWQHTVKYRVITFLRKEQEQNEWVVFCPKNSHYPAGIPNIIHQDAKNAAAPRPVYKKKKKENNTKECMGNKKKNKRTKQTGY</sequence>
<feature type="region of interest" description="Disordered" evidence="1">
    <location>
        <begin position="63"/>
        <end position="100"/>
    </location>
</feature>
<organism evidence="2 3">
    <name type="scientific">Cordyceps javanica</name>
    <dbReference type="NCBI Taxonomy" id="43265"/>
    <lineage>
        <taxon>Eukaryota</taxon>
        <taxon>Fungi</taxon>
        <taxon>Dikarya</taxon>
        <taxon>Ascomycota</taxon>
        <taxon>Pezizomycotina</taxon>
        <taxon>Sordariomycetes</taxon>
        <taxon>Hypocreomycetidae</taxon>
        <taxon>Hypocreales</taxon>
        <taxon>Cordycipitaceae</taxon>
        <taxon>Cordyceps</taxon>
    </lineage>
</organism>
<protein>
    <submittedName>
        <fullName evidence="2">Uncharacterized protein</fullName>
    </submittedName>
</protein>
<accession>A0A545VDA4</accession>
<name>A0A545VDA4_9HYPO</name>
<feature type="compositionally biased region" description="Polar residues" evidence="1">
    <location>
        <begin position="89"/>
        <end position="100"/>
    </location>
</feature>
<evidence type="ECO:0000313" key="2">
    <source>
        <dbReference type="EMBL" id="TQV99708.1"/>
    </source>
</evidence>
<keyword evidence="3" id="KW-1185">Reference proteome</keyword>
<feature type="compositionally biased region" description="Basic residues" evidence="1">
    <location>
        <begin position="176"/>
        <end position="188"/>
    </location>
</feature>
<evidence type="ECO:0000256" key="1">
    <source>
        <dbReference type="SAM" id="MobiDB-lite"/>
    </source>
</evidence>
<dbReference type="AlphaFoldDB" id="A0A545VDA4"/>
<reference evidence="2 3" key="1">
    <citation type="journal article" date="2019" name="Appl. Microbiol. Biotechnol.">
        <title>Genome sequence of Isaria javanica and comparative genome analysis insights into family S53 peptidase evolution in fungal entomopathogens.</title>
        <authorList>
            <person name="Lin R."/>
            <person name="Zhang X."/>
            <person name="Xin B."/>
            <person name="Zou M."/>
            <person name="Gao Y."/>
            <person name="Qin F."/>
            <person name="Hu Q."/>
            <person name="Xie B."/>
            <person name="Cheng X."/>
        </authorList>
    </citation>
    <scope>NUCLEOTIDE SEQUENCE [LARGE SCALE GENOMIC DNA]</scope>
    <source>
        <strain evidence="2 3">IJ1G</strain>
    </source>
</reference>
<evidence type="ECO:0000313" key="3">
    <source>
        <dbReference type="Proteomes" id="UP000315783"/>
    </source>
</evidence>
<gene>
    <name evidence="2" type="ORF">IF1G_01923</name>
</gene>